<dbReference type="GO" id="GO:0003700">
    <property type="term" value="F:DNA-binding transcription factor activity"/>
    <property type="evidence" value="ECO:0007669"/>
    <property type="project" value="InterPro"/>
</dbReference>
<organism evidence="5 6">
    <name type="scientific">Mycolicibacterium tokaiense</name>
    <dbReference type="NCBI Taxonomy" id="39695"/>
    <lineage>
        <taxon>Bacteria</taxon>
        <taxon>Bacillati</taxon>
        <taxon>Actinomycetota</taxon>
        <taxon>Actinomycetes</taxon>
        <taxon>Mycobacteriales</taxon>
        <taxon>Mycobacteriaceae</taxon>
        <taxon>Mycolicibacterium</taxon>
    </lineage>
</organism>
<protein>
    <submittedName>
        <fullName evidence="5">Sugar metabolism transcriptional regulator</fullName>
    </submittedName>
</protein>
<name>A0A378TG88_9MYCO</name>
<dbReference type="OrthoDB" id="7688673at2"/>
<dbReference type="InterPro" id="IPR000524">
    <property type="entry name" value="Tscrpt_reg_HTH_GntR"/>
</dbReference>
<dbReference type="InterPro" id="IPR050313">
    <property type="entry name" value="Carb_Metab_HTH_regulators"/>
</dbReference>
<dbReference type="PANTHER" id="PTHR30363:SF44">
    <property type="entry name" value="AGA OPERON TRANSCRIPTIONAL REPRESSOR-RELATED"/>
    <property type="match status" value="1"/>
</dbReference>
<evidence type="ECO:0000256" key="3">
    <source>
        <dbReference type="ARBA" id="ARBA00023163"/>
    </source>
</evidence>
<dbReference type="PANTHER" id="PTHR30363">
    <property type="entry name" value="HTH-TYPE TRANSCRIPTIONAL REGULATOR SRLR-RELATED"/>
    <property type="match status" value="1"/>
</dbReference>
<keyword evidence="2" id="KW-0238">DNA-binding</keyword>
<proteinExistence type="predicted"/>
<dbReference type="PRINTS" id="PR00037">
    <property type="entry name" value="HTHLACR"/>
</dbReference>
<dbReference type="GO" id="GO:0003677">
    <property type="term" value="F:DNA binding"/>
    <property type="evidence" value="ECO:0007669"/>
    <property type="project" value="UniProtKB-KW"/>
</dbReference>
<keyword evidence="1" id="KW-0805">Transcription regulation</keyword>
<dbReference type="Pfam" id="PF00455">
    <property type="entry name" value="DeoRC"/>
    <property type="match status" value="1"/>
</dbReference>
<evidence type="ECO:0000256" key="2">
    <source>
        <dbReference type="ARBA" id="ARBA00023125"/>
    </source>
</evidence>
<reference evidence="5 6" key="1">
    <citation type="submission" date="2018-06" db="EMBL/GenBank/DDBJ databases">
        <authorList>
            <consortium name="Pathogen Informatics"/>
            <person name="Doyle S."/>
        </authorList>
    </citation>
    <scope>NUCLEOTIDE SEQUENCE [LARGE SCALE GENOMIC DNA]</scope>
    <source>
        <strain evidence="5 6">NCTC10821</strain>
    </source>
</reference>
<dbReference type="InterPro" id="IPR014036">
    <property type="entry name" value="DeoR-like_C"/>
</dbReference>
<dbReference type="AlphaFoldDB" id="A0A378TG88"/>
<dbReference type="SMART" id="SM00345">
    <property type="entry name" value="HTH_GNTR"/>
    <property type="match status" value="1"/>
</dbReference>
<dbReference type="SMART" id="SM00420">
    <property type="entry name" value="HTH_DEOR"/>
    <property type="match status" value="1"/>
</dbReference>
<dbReference type="EMBL" id="UGQT01000001">
    <property type="protein sequence ID" value="STZ58875.1"/>
    <property type="molecule type" value="Genomic_DNA"/>
</dbReference>
<dbReference type="InterPro" id="IPR037171">
    <property type="entry name" value="NagB/RpiA_transferase-like"/>
</dbReference>
<evidence type="ECO:0000313" key="5">
    <source>
        <dbReference type="EMBL" id="STZ58875.1"/>
    </source>
</evidence>
<dbReference type="Gene3D" id="1.10.10.10">
    <property type="entry name" value="Winged helix-like DNA-binding domain superfamily/Winged helix DNA-binding domain"/>
    <property type="match status" value="1"/>
</dbReference>
<dbReference type="Gene3D" id="3.40.50.1360">
    <property type="match status" value="1"/>
</dbReference>
<dbReference type="RefSeq" id="WP_115278546.1">
    <property type="nucleotide sequence ID" value="NZ_JACKSK010000028.1"/>
</dbReference>
<dbReference type="InterPro" id="IPR001034">
    <property type="entry name" value="DeoR_HTH"/>
</dbReference>
<keyword evidence="3" id="KW-0804">Transcription</keyword>
<dbReference type="Pfam" id="PF08220">
    <property type="entry name" value="HTH_DeoR"/>
    <property type="match status" value="1"/>
</dbReference>
<dbReference type="InterPro" id="IPR036390">
    <property type="entry name" value="WH_DNA-bd_sf"/>
</dbReference>
<dbReference type="SUPFAM" id="SSF100950">
    <property type="entry name" value="NagB/RpiA/CoA transferase-like"/>
    <property type="match status" value="1"/>
</dbReference>
<evidence type="ECO:0000313" key="6">
    <source>
        <dbReference type="Proteomes" id="UP000254978"/>
    </source>
</evidence>
<feature type="domain" description="HTH deoR-type" evidence="4">
    <location>
        <begin position="22"/>
        <end position="77"/>
    </location>
</feature>
<dbReference type="SMART" id="SM01134">
    <property type="entry name" value="DeoRC"/>
    <property type="match status" value="1"/>
</dbReference>
<accession>A0A378TG88</accession>
<evidence type="ECO:0000256" key="1">
    <source>
        <dbReference type="ARBA" id="ARBA00023015"/>
    </source>
</evidence>
<dbReference type="Proteomes" id="UP000254978">
    <property type="component" value="Unassembled WGS sequence"/>
</dbReference>
<sequence length="274" mass="28842">MVAAGAGGDADDDDVDEGRSGVAERRRLILERLQEQDFVSVKELAEEFQVTGMSLRRDLSALAERGLLSRVRGGATRARTAATSRVYWESERRNAQAKARIARAAAELLVGKTSALFYSGSTVAKVAAALDERTQATLTVVTPSLPVINEVSSWPESHLVVVGGVYLPAYMAQVGPQAVATLGRINAEVAVIGCDGLTADEGLTTPHQLVAEVGAVMVQRAREVVVVADSSKVGRRGFAPIAPSSAVTKLVTDSAADAGEVEALRRHGVDVILV</sequence>
<dbReference type="InterPro" id="IPR036388">
    <property type="entry name" value="WH-like_DNA-bd_sf"/>
</dbReference>
<keyword evidence="6" id="KW-1185">Reference proteome</keyword>
<evidence type="ECO:0000259" key="4">
    <source>
        <dbReference type="PROSITE" id="PS51000"/>
    </source>
</evidence>
<dbReference type="PROSITE" id="PS51000">
    <property type="entry name" value="HTH_DEOR_2"/>
    <property type="match status" value="1"/>
</dbReference>
<dbReference type="SUPFAM" id="SSF46785">
    <property type="entry name" value="Winged helix' DNA-binding domain"/>
    <property type="match status" value="1"/>
</dbReference>
<gene>
    <name evidence="5" type="primary">glpR_4</name>
    <name evidence="5" type="ORF">NCTC10821_02395</name>
</gene>